<protein>
    <recommendedName>
        <fullName evidence="1">glutathione transferase</fullName>
        <ecNumber evidence="1">2.5.1.18</ecNumber>
    </recommendedName>
</protein>
<dbReference type="InterPro" id="IPR040079">
    <property type="entry name" value="Glutathione_S-Trfase"/>
</dbReference>
<dbReference type="Gene3D" id="1.20.1050.10">
    <property type="match status" value="1"/>
</dbReference>
<comment type="catalytic activity">
    <reaction evidence="3">
        <text>RX + glutathione = an S-substituted glutathione + a halide anion + H(+)</text>
        <dbReference type="Rhea" id="RHEA:16437"/>
        <dbReference type="ChEBI" id="CHEBI:15378"/>
        <dbReference type="ChEBI" id="CHEBI:16042"/>
        <dbReference type="ChEBI" id="CHEBI:17792"/>
        <dbReference type="ChEBI" id="CHEBI:57925"/>
        <dbReference type="ChEBI" id="CHEBI:90779"/>
        <dbReference type="EC" id="2.5.1.18"/>
    </reaction>
</comment>
<dbReference type="FunFam" id="3.40.30.10:FF:000039">
    <property type="entry name" value="Glutathione S-transferase domain"/>
    <property type="match status" value="1"/>
</dbReference>
<gene>
    <name evidence="6" type="ORF">INT43_005750</name>
</gene>
<dbReference type="PANTHER" id="PTHR43900:SF3">
    <property type="entry name" value="GLUTATHIONE S-TRANSFERASE RHO"/>
    <property type="match status" value="1"/>
</dbReference>
<name>A0A8H7PIM2_MORIS</name>
<dbReference type="Proteomes" id="UP000654370">
    <property type="component" value="Unassembled WGS sequence"/>
</dbReference>
<evidence type="ECO:0000259" key="5">
    <source>
        <dbReference type="PROSITE" id="PS50405"/>
    </source>
</evidence>
<evidence type="ECO:0000259" key="4">
    <source>
        <dbReference type="PROSITE" id="PS50404"/>
    </source>
</evidence>
<dbReference type="InterPro" id="IPR036282">
    <property type="entry name" value="Glutathione-S-Trfase_C_sf"/>
</dbReference>
<dbReference type="PANTHER" id="PTHR43900">
    <property type="entry name" value="GLUTATHIONE S-TRANSFERASE RHO"/>
    <property type="match status" value="1"/>
</dbReference>
<dbReference type="InterPro" id="IPR010987">
    <property type="entry name" value="Glutathione-S-Trfase_C-like"/>
</dbReference>
<dbReference type="InterPro" id="IPR004046">
    <property type="entry name" value="GST_C"/>
</dbReference>
<dbReference type="Pfam" id="PF13409">
    <property type="entry name" value="GST_N_2"/>
    <property type="match status" value="1"/>
</dbReference>
<dbReference type="EC" id="2.5.1.18" evidence="1"/>
<dbReference type="Gene3D" id="3.40.30.10">
    <property type="entry name" value="Glutaredoxin"/>
    <property type="match status" value="1"/>
</dbReference>
<dbReference type="Pfam" id="PF00043">
    <property type="entry name" value="GST_C"/>
    <property type="match status" value="1"/>
</dbReference>
<dbReference type="SFLD" id="SFLDS00019">
    <property type="entry name" value="Glutathione_Transferase_(cytos"/>
    <property type="match status" value="1"/>
</dbReference>
<dbReference type="GO" id="GO:0004364">
    <property type="term" value="F:glutathione transferase activity"/>
    <property type="evidence" value="ECO:0007669"/>
    <property type="project" value="UniProtKB-EC"/>
</dbReference>
<dbReference type="AlphaFoldDB" id="A0A8H7PIM2"/>
<dbReference type="SFLD" id="SFLDG00358">
    <property type="entry name" value="Main_(cytGST)"/>
    <property type="match status" value="1"/>
</dbReference>
<proteinExistence type="predicted"/>
<feature type="domain" description="GST N-terminal" evidence="4">
    <location>
        <begin position="1"/>
        <end position="83"/>
    </location>
</feature>
<dbReference type="GO" id="GO:0005737">
    <property type="term" value="C:cytoplasm"/>
    <property type="evidence" value="ECO:0007669"/>
    <property type="project" value="TreeGrafter"/>
</dbReference>
<evidence type="ECO:0000313" key="7">
    <source>
        <dbReference type="Proteomes" id="UP000654370"/>
    </source>
</evidence>
<accession>A0A8H7PIM2</accession>
<keyword evidence="7" id="KW-1185">Reference proteome</keyword>
<dbReference type="SUPFAM" id="SSF47616">
    <property type="entry name" value="GST C-terminal domain-like"/>
    <property type="match status" value="1"/>
</dbReference>
<dbReference type="EMBL" id="JAEPQZ010000012">
    <property type="protein sequence ID" value="KAG2174692.1"/>
    <property type="molecule type" value="Genomic_DNA"/>
</dbReference>
<sequence>MVFKLYGMGVSTCTQKVVMALKEKSIPFDFININVLKGEQKSPENLARHPFGKIPILEDEDGFRIFESLAIVRYIENLEPNKGARLIPADIKTAALVEQWVSSSVYNFYPSAQGIITERAIKPVAGRPTDEAAAVEHRKKLVPVLDVYDKQLAGHDFFVGNDFTLADLSHLPYFNVINRVEGDLIKERPNLAAWFERCTAKSTWLEVMGFVQGAPKCH</sequence>
<dbReference type="GO" id="GO:0006749">
    <property type="term" value="P:glutathione metabolic process"/>
    <property type="evidence" value="ECO:0007669"/>
    <property type="project" value="TreeGrafter"/>
</dbReference>
<reference evidence="6" key="1">
    <citation type="submission" date="2020-12" db="EMBL/GenBank/DDBJ databases">
        <title>Metabolic potential, ecology and presence of endohyphal bacteria is reflected in genomic diversity of Mucoromycotina.</title>
        <authorList>
            <person name="Muszewska A."/>
            <person name="Okrasinska A."/>
            <person name="Steczkiewicz K."/>
            <person name="Drgas O."/>
            <person name="Orlowska M."/>
            <person name="Perlinska-Lenart U."/>
            <person name="Aleksandrzak-Piekarczyk T."/>
            <person name="Szatraj K."/>
            <person name="Zielenkiewicz U."/>
            <person name="Pilsyk S."/>
            <person name="Malc E."/>
            <person name="Mieczkowski P."/>
            <person name="Kruszewska J.S."/>
            <person name="Biernat P."/>
            <person name="Pawlowska J."/>
        </authorList>
    </citation>
    <scope>NUCLEOTIDE SEQUENCE</scope>
    <source>
        <strain evidence="6">WA0000067209</strain>
    </source>
</reference>
<evidence type="ECO:0000256" key="1">
    <source>
        <dbReference type="ARBA" id="ARBA00012452"/>
    </source>
</evidence>
<evidence type="ECO:0000313" key="6">
    <source>
        <dbReference type="EMBL" id="KAG2174692.1"/>
    </source>
</evidence>
<dbReference type="GO" id="GO:0043295">
    <property type="term" value="F:glutathione binding"/>
    <property type="evidence" value="ECO:0007669"/>
    <property type="project" value="TreeGrafter"/>
</dbReference>
<keyword evidence="2" id="KW-0808">Transferase</keyword>
<comment type="caution">
    <text evidence="6">The sequence shown here is derived from an EMBL/GenBank/DDBJ whole genome shotgun (WGS) entry which is preliminary data.</text>
</comment>
<dbReference type="PROSITE" id="PS50404">
    <property type="entry name" value="GST_NTER"/>
    <property type="match status" value="1"/>
</dbReference>
<dbReference type="SUPFAM" id="SSF52833">
    <property type="entry name" value="Thioredoxin-like"/>
    <property type="match status" value="1"/>
</dbReference>
<organism evidence="6 7">
    <name type="scientific">Mortierella isabellina</name>
    <name type="common">Filamentous fungus</name>
    <name type="synonym">Umbelopsis isabellina</name>
    <dbReference type="NCBI Taxonomy" id="91625"/>
    <lineage>
        <taxon>Eukaryota</taxon>
        <taxon>Fungi</taxon>
        <taxon>Fungi incertae sedis</taxon>
        <taxon>Mucoromycota</taxon>
        <taxon>Mucoromycotina</taxon>
        <taxon>Umbelopsidomycetes</taxon>
        <taxon>Umbelopsidales</taxon>
        <taxon>Umbelopsidaceae</taxon>
        <taxon>Umbelopsis</taxon>
    </lineage>
</organism>
<evidence type="ECO:0000256" key="2">
    <source>
        <dbReference type="ARBA" id="ARBA00022679"/>
    </source>
</evidence>
<feature type="domain" description="GST C-terminal" evidence="5">
    <location>
        <begin position="90"/>
        <end position="218"/>
    </location>
</feature>
<dbReference type="InterPro" id="IPR004045">
    <property type="entry name" value="Glutathione_S-Trfase_N"/>
</dbReference>
<dbReference type="OrthoDB" id="202840at2759"/>
<dbReference type="PROSITE" id="PS50405">
    <property type="entry name" value="GST_CTER"/>
    <property type="match status" value="1"/>
</dbReference>
<evidence type="ECO:0000256" key="3">
    <source>
        <dbReference type="ARBA" id="ARBA00047960"/>
    </source>
</evidence>
<dbReference type="InterPro" id="IPR036249">
    <property type="entry name" value="Thioredoxin-like_sf"/>
</dbReference>